<feature type="compositionally biased region" description="Polar residues" evidence="1">
    <location>
        <begin position="55"/>
        <end position="65"/>
    </location>
</feature>
<feature type="signal peptide" evidence="2">
    <location>
        <begin position="1"/>
        <end position="16"/>
    </location>
</feature>
<dbReference type="Proteomes" id="UP000664534">
    <property type="component" value="Unassembled WGS sequence"/>
</dbReference>
<comment type="caution">
    <text evidence="3">The sequence shown here is derived from an EMBL/GenBank/DDBJ whole genome shotgun (WGS) entry which is preliminary data.</text>
</comment>
<dbReference type="OrthoDB" id="10654793at2759"/>
<keyword evidence="4" id="KW-1185">Reference proteome</keyword>
<evidence type="ECO:0000256" key="1">
    <source>
        <dbReference type="SAM" id="MobiDB-lite"/>
    </source>
</evidence>
<evidence type="ECO:0000313" key="3">
    <source>
        <dbReference type="EMBL" id="CAF9916170.1"/>
    </source>
</evidence>
<feature type="chain" id="PRO_5034840010" evidence="2">
    <location>
        <begin position="17"/>
        <end position="284"/>
    </location>
</feature>
<proteinExistence type="predicted"/>
<organism evidence="3 4">
    <name type="scientific">Imshaugia aleurites</name>
    <dbReference type="NCBI Taxonomy" id="172621"/>
    <lineage>
        <taxon>Eukaryota</taxon>
        <taxon>Fungi</taxon>
        <taxon>Dikarya</taxon>
        <taxon>Ascomycota</taxon>
        <taxon>Pezizomycotina</taxon>
        <taxon>Lecanoromycetes</taxon>
        <taxon>OSLEUM clade</taxon>
        <taxon>Lecanoromycetidae</taxon>
        <taxon>Lecanorales</taxon>
        <taxon>Lecanorineae</taxon>
        <taxon>Parmeliaceae</taxon>
        <taxon>Imshaugia</taxon>
    </lineage>
</organism>
<keyword evidence="2" id="KW-0732">Signal</keyword>
<reference evidence="3" key="1">
    <citation type="submission" date="2021-03" db="EMBL/GenBank/DDBJ databases">
        <authorList>
            <person name="Tagirdzhanova G."/>
        </authorList>
    </citation>
    <scope>NUCLEOTIDE SEQUENCE</scope>
</reference>
<dbReference type="AlphaFoldDB" id="A0A8H3F2U9"/>
<dbReference type="EMBL" id="CAJPDT010000016">
    <property type="protein sequence ID" value="CAF9916170.1"/>
    <property type="molecule type" value="Genomic_DNA"/>
</dbReference>
<feature type="region of interest" description="Disordered" evidence="1">
    <location>
        <begin position="55"/>
        <end position="75"/>
    </location>
</feature>
<sequence length="284" mass="29215">MLHFTLLALLATQALGSPANFIVEHLEPRADSTAPEFISACQAATNCKVTTDSNGNTITEMTSQPEADKEEGSPPGYPKTYVTFGDGSFAWGCDVHPEVVLGNLGSLCPSSGLCLPDKPYTTGVGLLKPDPGKTADPGPQSATLTMKSTGTYPPVMRNGMIQAMQAAALENNIVTWDKGQKWSQLSSKKRGIEPPPTHVITGTCDLATFSSYLGVTSYANNLTLTAVMTATVTLPDPVDGFCGSATQGIAGLGSTILSLFPGGAAAGAALGVLSGACAATQDIQ</sequence>
<accession>A0A8H3F2U9</accession>
<name>A0A8H3F2U9_9LECA</name>
<protein>
    <submittedName>
        <fullName evidence="3">Uncharacterized protein</fullName>
    </submittedName>
</protein>
<evidence type="ECO:0000313" key="4">
    <source>
        <dbReference type="Proteomes" id="UP000664534"/>
    </source>
</evidence>
<evidence type="ECO:0000256" key="2">
    <source>
        <dbReference type="SAM" id="SignalP"/>
    </source>
</evidence>
<gene>
    <name evidence="3" type="ORF">IMSHALPRED_002998</name>
</gene>